<keyword evidence="3" id="KW-1003">Cell membrane</keyword>
<evidence type="ECO:0000256" key="3">
    <source>
        <dbReference type="ARBA" id="ARBA00022475"/>
    </source>
</evidence>
<gene>
    <name evidence="9" type="ORF">SAMN05216217_11051</name>
</gene>
<feature type="transmembrane region" description="Helical" evidence="7">
    <location>
        <begin position="105"/>
        <end position="125"/>
    </location>
</feature>
<dbReference type="InterPro" id="IPR020846">
    <property type="entry name" value="MFS_dom"/>
</dbReference>
<evidence type="ECO:0000256" key="4">
    <source>
        <dbReference type="ARBA" id="ARBA00022692"/>
    </source>
</evidence>
<dbReference type="InterPro" id="IPR036259">
    <property type="entry name" value="MFS_trans_sf"/>
</dbReference>
<evidence type="ECO:0000256" key="7">
    <source>
        <dbReference type="SAM" id="Phobius"/>
    </source>
</evidence>
<protein>
    <submittedName>
        <fullName evidence="9">Predicted arabinose efflux permease, MFS family</fullName>
    </submittedName>
</protein>
<evidence type="ECO:0000259" key="8">
    <source>
        <dbReference type="PROSITE" id="PS50850"/>
    </source>
</evidence>
<dbReference type="CDD" id="cd17472">
    <property type="entry name" value="MFS_YajR_like"/>
    <property type="match status" value="1"/>
</dbReference>
<dbReference type="Proteomes" id="UP000243629">
    <property type="component" value="Unassembled WGS sequence"/>
</dbReference>
<dbReference type="PANTHER" id="PTHR23517:SF2">
    <property type="entry name" value="MULTIDRUG RESISTANCE PROTEIN MDTH"/>
    <property type="match status" value="1"/>
</dbReference>
<dbReference type="STRING" id="1720063.SAMN05216217_11051"/>
<dbReference type="GO" id="GO:0005886">
    <property type="term" value="C:plasma membrane"/>
    <property type="evidence" value="ECO:0007669"/>
    <property type="project" value="UniProtKB-SubCell"/>
</dbReference>
<dbReference type="PROSITE" id="PS50850">
    <property type="entry name" value="MFS"/>
    <property type="match status" value="1"/>
</dbReference>
<evidence type="ECO:0000313" key="9">
    <source>
        <dbReference type="EMBL" id="SFM64169.1"/>
    </source>
</evidence>
<feature type="transmembrane region" description="Helical" evidence="7">
    <location>
        <begin position="304"/>
        <end position="321"/>
    </location>
</feature>
<dbReference type="Gene3D" id="3.30.70.100">
    <property type="match status" value="1"/>
</dbReference>
<sequence length="457" mass="48225">MQQADSMTSGERRAAGSLAAVFAFRMLGLFMVLPVLATWGQGLAGATPLLIGVAIGAYGLTQACLQIPFGMLSDRIGRKPVIIGGLLLFALGGLLAAQADSIWGVIAGRVLQGAGAIAAAVMALVADLTREQHRTKAMAMIGMSIGLSFALAMVAGPLIARAGGLQAVFLVTTGLALIGILLIWKAVPTPQDVARHREAGVASGAFWPTLRNAELLRLNYGIAVLHAILMASFVAIPLALQEQAGLPREDHWWVYLVALLVSFVGMVPFIIYAERQRRMKRVVLGAILLLALVQPLLWLGMHSLLAMVLLMVLYFLGFNVLEATLPSMLSKLAPAGAKGTAMGVYSTSQFLGAALGGVLGGAVYSFWGLGGVFACCGVLALTWWMIGATMREPPYVTSFRLAVPDALMADEALLRRILAVPGVAEAVLVAEEAAAYVKADSKLVDRETLEQALQPAR</sequence>
<keyword evidence="4 7" id="KW-0812">Transmembrane</keyword>
<keyword evidence="10" id="KW-1185">Reference proteome</keyword>
<dbReference type="Pfam" id="PF07690">
    <property type="entry name" value="MFS_1"/>
    <property type="match status" value="1"/>
</dbReference>
<feature type="transmembrane region" description="Helical" evidence="7">
    <location>
        <begin position="366"/>
        <end position="386"/>
    </location>
</feature>
<keyword evidence="5 7" id="KW-1133">Transmembrane helix</keyword>
<dbReference type="OrthoDB" id="9764259at2"/>
<evidence type="ECO:0000313" key="10">
    <source>
        <dbReference type="Proteomes" id="UP000243629"/>
    </source>
</evidence>
<dbReference type="RefSeq" id="WP_093476392.1">
    <property type="nucleotide sequence ID" value="NZ_FOUI01000010.1"/>
</dbReference>
<evidence type="ECO:0000256" key="6">
    <source>
        <dbReference type="ARBA" id="ARBA00023136"/>
    </source>
</evidence>
<dbReference type="InterPro" id="IPR054152">
    <property type="entry name" value="YajR_YAM"/>
</dbReference>
<comment type="subcellular location">
    <subcellularLocation>
        <location evidence="1">Cell membrane</location>
        <topology evidence="1">Multi-pass membrane protein</topology>
    </subcellularLocation>
</comment>
<feature type="transmembrane region" description="Helical" evidence="7">
    <location>
        <begin position="218"/>
        <end position="240"/>
    </location>
</feature>
<feature type="transmembrane region" description="Helical" evidence="7">
    <location>
        <begin position="137"/>
        <end position="159"/>
    </location>
</feature>
<dbReference type="GO" id="GO:0022857">
    <property type="term" value="F:transmembrane transporter activity"/>
    <property type="evidence" value="ECO:0007669"/>
    <property type="project" value="InterPro"/>
</dbReference>
<evidence type="ECO:0000256" key="5">
    <source>
        <dbReference type="ARBA" id="ARBA00022989"/>
    </source>
</evidence>
<feature type="transmembrane region" description="Helical" evidence="7">
    <location>
        <begin position="81"/>
        <end position="99"/>
    </location>
</feature>
<dbReference type="PANTHER" id="PTHR23517">
    <property type="entry name" value="RESISTANCE PROTEIN MDTM, PUTATIVE-RELATED-RELATED"/>
    <property type="match status" value="1"/>
</dbReference>
<feature type="domain" description="Major facilitator superfamily (MFS) profile" evidence="8">
    <location>
        <begin position="14"/>
        <end position="395"/>
    </location>
</feature>
<accession>A0A1I4SI94</accession>
<dbReference type="InterPro" id="IPR050171">
    <property type="entry name" value="MFS_Transporters"/>
</dbReference>
<feature type="transmembrane region" description="Helical" evidence="7">
    <location>
        <begin position="49"/>
        <end position="69"/>
    </location>
</feature>
<keyword evidence="2" id="KW-0813">Transport</keyword>
<dbReference type="Pfam" id="PF21987">
    <property type="entry name" value="YajR_YAM"/>
    <property type="match status" value="1"/>
</dbReference>
<name>A0A1I4SI94_9GAMM</name>
<feature type="transmembrane region" description="Helical" evidence="7">
    <location>
        <begin position="252"/>
        <end position="273"/>
    </location>
</feature>
<keyword evidence="6 7" id="KW-0472">Membrane</keyword>
<feature type="transmembrane region" description="Helical" evidence="7">
    <location>
        <begin position="282"/>
        <end position="298"/>
    </location>
</feature>
<reference evidence="10" key="1">
    <citation type="submission" date="2016-10" db="EMBL/GenBank/DDBJ databases">
        <authorList>
            <person name="Varghese N."/>
            <person name="Submissions S."/>
        </authorList>
    </citation>
    <scope>NUCLEOTIDE SEQUENCE [LARGE SCALE GENOMIC DNA]</scope>
    <source>
        <strain evidence="10">DSM 24213</strain>
    </source>
</reference>
<proteinExistence type="predicted"/>
<organism evidence="9 10">
    <name type="scientific">Halopseudomonas yangmingensis</name>
    <dbReference type="NCBI Taxonomy" id="1720063"/>
    <lineage>
        <taxon>Bacteria</taxon>
        <taxon>Pseudomonadati</taxon>
        <taxon>Pseudomonadota</taxon>
        <taxon>Gammaproteobacteria</taxon>
        <taxon>Pseudomonadales</taxon>
        <taxon>Pseudomonadaceae</taxon>
        <taxon>Halopseudomonas</taxon>
    </lineage>
</organism>
<feature type="transmembrane region" description="Helical" evidence="7">
    <location>
        <begin position="15"/>
        <end position="37"/>
    </location>
</feature>
<evidence type="ECO:0000256" key="2">
    <source>
        <dbReference type="ARBA" id="ARBA00022448"/>
    </source>
</evidence>
<dbReference type="AlphaFoldDB" id="A0A1I4SI94"/>
<dbReference type="EMBL" id="FOUI01000010">
    <property type="protein sequence ID" value="SFM64169.1"/>
    <property type="molecule type" value="Genomic_DNA"/>
</dbReference>
<dbReference type="SUPFAM" id="SSF103473">
    <property type="entry name" value="MFS general substrate transporter"/>
    <property type="match status" value="1"/>
</dbReference>
<feature type="transmembrane region" description="Helical" evidence="7">
    <location>
        <begin position="342"/>
        <end position="360"/>
    </location>
</feature>
<dbReference type="InterPro" id="IPR011701">
    <property type="entry name" value="MFS"/>
</dbReference>
<evidence type="ECO:0000256" key="1">
    <source>
        <dbReference type="ARBA" id="ARBA00004651"/>
    </source>
</evidence>
<dbReference type="Gene3D" id="1.20.1250.20">
    <property type="entry name" value="MFS general substrate transporter like domains"/>
    <property type="match status" value="1"/>
</dbReference>
<feature type="transmembrane region" description="Helical" evidence="7">
    <location>
        <begin position="165"/>
        <end position="187"/>
    </location>
</feature>